<sequence length="328" mass="36881">MQAKPKEEDIKRDMEIEDETGKKLKANFVFSAGISSDKLVIALEPEAAAVYCRFLPMENSDQEGSLSTLKTGSKVLVVDAGGGTVDIAVQELAENGSLKNIFKASGGDWGGTKVDEAYLRFLEDIIGKDSIDEFKRSYIEDYMFMSRHFEMKKREVDPLNSDKPVVFRISATLPQLVKQSKGKEIHDLINDSTFKNKVSIKADKLKVDMDVVKNFFKIQIDAIVDHVSNLLDQSTIAMKCLIVGEEHVEKSYYPQESSNTVLCFKFYYTLDPDPMYVTDEGKLEVPIEGSGFARSVKVRMIYGGTEIEVEATEAATRKVHRLKIDFLR</sequence>
<keyword evidence="2" id="KW-1185">Reference proteome</keyword>
<dbReference type="Gene3D" id="3.90.640.10">
    <property type="entry name" value="Actin, Chain A, domain 4"/>
    <property type="match status" value="1"/>
</dbReference>
<dbReference type="Proteomes" id="UP001164746">
    <property type="component" value="Chromosome 14"/>
</dbReference>
<gene>
    <name evidence="1" type="ORF">MAR_012411</name>
</gene>
<dbReference type="Gene3D" id="3.30.420.40">
    <property type="match status" value="2"/>
</dbReference>
<name>A0ABY7FWZ4_MYAAR</name>
<dbReference type="PANTHER" id="PTHR14187:SF5">
    <property type="entry name" value="HEAT SHOCK 70 KDA PROTEIN 12A"/>
    <property type="match status" value="1"/>
</dbReference>
<protein>
    <submittedName>
        <fullName evidence="1">HS12A-like protein</fullName>
    </submittedName>
</protein>
<accession>A0ABY7FWZ4</accession>
<evidence type="ECO:0000313" key="1">
    <source>
        <dbReference type="EMBL" id="WAR26707.1"/>
    </source>
</evidence>
<dbReference type="PANTHER" id="PTHR14187">
    <property type="entry name" value="ALPHA KINASE/ELONGATION FACTOR 2 KINASE"/>
    <property type="match status" value="1"/>
</dbReference>
<organism evidence="1 2">
    <name type="scientific">Mya arenaria</name>
    <name type="common">Soft-shell clam</name>
    <dbReference type="NCBI Taxonomy" id="6604"/>
    <lineage>
        <taxon>Eukaryota</taxon>
        <taxon>Metazoa</taxon>
        <taxon>Spiralia</taxon>
        <taxon>Lophotrochozoa</taxon>
        <taxon>Mollusca</taxon>
        <taxon>Bivalvia</taxon>
        <taxon>Autobranchia</taxon>
        <taxon>Heteroconchia</taxon>
        <taxon>Euheterodonta</taxon>
        <taxon>Imparidentia</taxon>
        <taxon>Neoheterodontei</taxon>
        <taxon>Myida</taxon>
        <taxon>Myoidea</taxon>
        <taxon>Myidae</taxon>
        <taxon>Mya</taxon>
    </lineage>
</organism>
<reference evidence="1" key="1">
    <citation type="submission" date="2022-11" db="EMBL/GenBank/DDBJ databases">
        <title>Centuries of genome instability and evolution in soft-shell clam transmissible cancer (bioRxiv).</title>
        <authorList>
            <person name="Hart S.F.M."/>
            <person name="Yonemitsu M.A."/>
            <person name="Giersch R.M."/>
            <person name="Beal B.F."/>
            <person name="Arriagada G."/>
            <person name="Davis B.W."/>
            <person name="Ostrander E.A."/>
            <person name="Goff S.P."/>
            <person name="Metzger M.J."/>
        </authorList>
    </citation>
    <scope>NUCLEOTIDE SEQUENCE</scope>
    <source>
        <strain evidence="1">MELC-2E11</strain>
        <tissue evidence="1">Siphon/mantle</tissue>
    </source>
</reference>
<dbReference type="EMBL" id="CP111025">
    <property type="protein sequence ID" value="WAR26707.1"/>
    <property type="molecule type" value="Genomic_DNA"/>
</dbReference>
<dbReference type="InterPro" id="IPR043129">
    <property type="entry name" value="ATPase_NBD"/>
</dbReference>
<dbReference type="SUPFAM" id="SSF53067">
    <property type="entry name" value="Actin-like ATPase domain"/>
    <property type="match status" value="1"/>
</dbReference>
<proteinExistence type="predicted"/>
<evidence type="ECO:0000313" key="2">
    <source>
        <dbReference type="Proteomes" id="UP001164746"/>
    </source>
</evidence>